<name>A0ABN7BG12_9HEMI</name>
<protein>
    <submittedName>
        <fullName evidence="2">Uncharacterized protein</fullName>
    </submittedName>
</protein>
<dbReference type="Proteomes" id="UP001307889">
    <property type="component" value="Chromosome 14"/>
</dbReference>
<feature type="region of interest" description="Disordered" evidence="1">
    <location>
        <begin position="65"/>
        <end position="85"/>
    </location>
</feature>
<dbReference type="EMBL" id="AP028922">
    <property type="protein sequence ID" value="BET02815.1"/>
    <property type="molecule type" value="Genomic_DNA"/>
</dbReference>
<proteinExistence type="predicted"/>
<keyword evidence="3" id="KW-1185">Reference proteome</keyword>
<organism evidence="2 3">
    <name type="scientific">Nesidiocoris tenuis</name>
    <dbReference type="NCBI Taxonomy" id="355587"/>
    <lineage>
        <taxon>Eukaryota</taxon>
        <taxon>Metazoa</taxon>
        <taxon>Ecdysozoa</taxon>
        <taxon>Arthropoda</taxon>
        <taxon>Hexapoda</taxon>
        <taxon>Insecta</taxon>
        <taxon>Pterygota</taxon>
        <taxon>Neoptera</taxon>
        <taxon>Paraneoptera</taxon>
        <taxon>Hemiptera</taxon>
        <taxon>Heteroptera</taxon>
        <taxon>Panheteroptera</taxon>
        <taxon>Cimicomorpha</taxon>
        <taxon>Miridae</taxon>
        <taxon>Dicyphina</taxon>
        <taxon>Nesidiocoris</taxon>
    </lineage>
</organism>
<accession>A0ABN7BG12</accession>
<evidence type="ECO:0000313" key="2">
    <source>
        <dbReference type="EMBL" id="BET02815.1"/>
    </source>
</evidence>
<evidence type="ECO:0000256" key="1">
    <source>
        <dbReference type="SAM" id="MobiDB-lite"/>
    </source>
</evidence>
<gene>
    <name evidence="2" type="ORF">NTJ_15633</name>
</gene>
<evidence type="ECO:0000313" key="3">
    <source>
        <dbReference type="Proteomes" id="UP001307889"/>
    </source>
</evidence>
<sequence length="85" mass="9480">MMAESHGGTTLQKPMLWSGAIHLAILRWKSLEDFGGGLKKFPRCLKMLQRQSGKMFDGSAKTTVLRCRQEDPSSPRASMDRTVPS</sequence>
<reference evidence="2 3" key="1">
    <citation type="submission" date="2023-09" db="EMBL/GenBank/DDBJ databases">
        <title>Nesidiocoris tenuis whole genome shotgun sequence.</title>
        <authorList>
            <person name="Shibata T."/>
            <person name="Shimoda M."/>
            <person name="Kobayashi T."/>
            <person name="Uehara T."/>
        </authorList>
    </citation>
    <scope>NUCLEOTIDE SEQUENCE [LARGE SCALE GENOMIC DNA]</scope>
    <source>
        <strain evidence="2 3">Japan</strain>
    </source>
</reference>